<evidence type="ECO:0000259" key="4">
    <source>
        <dbReference type="Pfam" id="PF22725"/>
    </source>
</evidence>
<dbReference type="Gene3D" id="3.30.360.10">
    <property type="entry name" value="Dihydrodipicolinate Reductase, domain 2"/>
    <property type="match status" value="1"/>
</dbReference>
<dbReference type="SUPFAM" id="SSF55347">
    <property type="entry name" value="Glyceraldehyde-3-phosphate dehydrogenase-like, C-terminal domain"/>
    <property type="match status" value="1"/>
</dbReference>
<evidence type="ECO:0000313" key="5">
    <source>
        <dbReference type="EMBL" id="XBX78805.1"/>
    </source>
</evidence>
<dbReference type="PANTHER" id="PTHR43708">
    <property type="entry name" value="CONSERVED EXPRESSED OXIDOREDUCTASE (EUROFUNG)"/>
    <property type="match status" value="1"/>
</dbReference>
<name>A0AAU7VYJ2_9MICO</name>
<dbReference type="PANTHER" id="PTHR43708:SF4">
    <property type="entry name" value="OXIDOREDUCTASE YCEM-RELATED"/>
    <property type="match status" value="1"/>
</dbReference>
<reference evidence="5" key="1">
    <citation type="submission" date="2024-06" db="EMBL/GenBank/DDBJ databases">
        <title>Draft genome sequence of Microbacterium sp. strain A8/3-1, isolated from Oxytropis tragacanthoides Fisch. ex DC. Root nodules in the Altai region of Russia.</title>
        <authorList>
            <person name="Sazanova A."/>
            <person name="Guro P."/>
            <person name="Kuznetsova I."/>
            <person name="Belimov A."/>
            <person name="Safronova V."/>
        </authorList>
    </citation>
    <scope>NUCLEOTIDE SEQUENCE</scope>
    <source>
        <strain evidence="5">A8/3-1</strain>
    </source>
</reference>
<accession>A0AAU7VYJ2</accession>
<dbReference type="Pfam" id="PF22725">
    <property type="entry name" value="GFO_IDH_MocA_C3"/>
    <property type="match status" value="1"/>
</dbReference>
<feature type="domain" description="GFO/IDH/MocA-like oxidoreductase" evidence="4">
    <location>
        <begin position="133"/>
        <end position="241"/>
    </location>
</feature>
<proteinExistence type="predicted"/>
<organism evidence="5">
    <name type="scientific">Microbacterium sp. A8/3-1</name>
    <dbReference type="NCBI Taxonomy" id="3160749"/>
    <lineage>
        <taxon>Bacteria</taxon>
        <taxon>Bacillati</taxon>
        <taxon>Actinomycetota</taxon>
        <taxon>Actinomycetes</taxon>
        <taxon>Micrococcales</taxon>
        <taxon>Microbacteriaceae</taxon>
        <taxon>Microbacterium</taxon>
    </lineage>
</organism>
<dbReference type="GO" id="GO:0000166">
    <property type="term" value="F:nucleotide binding"/>
    <property type="evidence" value="ECO:0007669"/>
    <property type="project" value="InterPro"/>
</dbReference>
<evidence type="ECO:0000256" key="1">
    <source>
        <dbReference type="ARBA" id="ARBA00023027"/>
    </source>
</evidence>
<dbReference type="SUPFAM" id="SSF51735">
    <property type="entry name" value="NAD(P)-binding Rossmann-fold domains"/>
    <property type="match status" value="1"/>
</dbReference>
<sequence>MHPVGFVGTGFHARTNLLPAAELAGIEIVGLASRDAERSAATVVRAGFGDARPYGSVGDMVADLPHLDRVIVCAQPSDQPAIVRELMDAGVHVLAEKPLGLDAGEARALADHATSRGVVLRAAFMKRYAPAVLALQELLATAQLGSLLSFDVRFGADAGAFAPTTADFIRLAAIHHVDLVRFLFGDVERVDVAFAGSDLAATVLVTVRMRSGAVGTLHLTNGPGHASELDITTITCERGMVTMTDTRELVVRRGTVGGGDWRRPREQSTSLTPAVSTMSGGAQDLVLRGFVDEIAAFATDDLGRDDRSAEENVRTMELVDAIVRQLPPDRAAGENAGGA</sequence>
<dbReference type="Gene3D" id="3.40.50.720">
    <property type="entry name" value="NAD(P)-binding Rossmann-like Domain"/>
    <property type="match status" value="1"/>
</dbReference>
<evidence type="ECO:0000256" key="2">
    <source>
        <dbReference type="SAM" id="MobiDB-lite"/>
    </source>
</evidence>
<feature type="compositionally biased region" description="Polar residues" evidence="2">
    <location>
        <begin position="267"/>
        <end position="276"/>
    </location>
</feature>
<feature type="domain" description="Gfo/Idh/MocA-like oxidoreductase N-terminal" evidence="3">
    <location>
        <begin position="4"/>
        <end position="122"/>
    </location>
</feature>
<dbReference type="InterPro" id="IPR000683">
    <property type="entry name" value="Gfo/Idh/MocA-like_OxRdtase_N"/>
</dbReference>
<evidence type="ECO:0000259" key="3">
    <source>
        <dbReference type="Pfam" id="PF01408"/>
    </source>
</evidence>
<dbReference type="RefSeq" id="WP_350352014.1">
    <property type="nucleotide sequence ID" value="NZ_CP158357.1"/>
</dbReference>
<dbReference type="EMBL" id="CP158357">
    <property type="protein sequence ID" value="XBX78805.1"/>
    <property type="molecule type" value="Genomic_DNA"/>
</dbReference>
<dbReference type="InterPro" id="IPR036291">
    <property type="entry name" value="NAD(P)-bd_dom_sf"/>
</dbReference>
<keyword evidence="1" id="KW-0520">NAD</keyword>
<feature type="region of interest" description="Disordered" evidence="2">
    <location>
        <begin position="256"/>
        <end position="276"/>
    </location>
</feature>
<protein>
    <submittedName>
        <fullName evidence="5">Gfo/Idh/MocA family oxidoreductase</fullName>
    </submittedName>
</protein>
<dbReference type="InterPro" id="IPR051317">
    <property type="entry name" value="Gfo/Idh/MocA_oxidoreduct"/>
</dbReference>
<dbReference type="Pfam" id="PF01408">
    <property type="entry name" value="GFO_IDH_MocA"/>
    <property type="match status" value="1"/>
</dbReference>
<dbReference type="InterPro" id="IPR055170">
    <property type="entry name" value="GFO_IDH_MocA-like_dom"/>
</dbReference>
<dbReference type="AlphaFoldDB" id="A0AAU7VYJ2"/>
<gene>
    <name evidence="5" type="ORF">ABS642_01595</name>
</gene>